<keyword evidence="1" id="KW-0812">Transmembrane</keyword>
<feature type="chain" id="PRO_5004718569" evidence="2">
    <location>
        <begin position="20"/>
        <end position="144"/>
    </location>
</feature>
<dbReference type="GeneID" id="29919671"/>
<evidence type="ECO:0000313" key="4">
    <source>
        <dbReference type="Proteomes" id="UP000017820"/>
    </source>
</evidence>
<gene>
    <name evidence="3" type="ORF">PL2TA16_00320</name>
</gene>
<evidence type="ECO:0000313" key="3">
    <source>
        <dbReference type="EMBL" id="ESP91521.1"/>
    </source>
</evidence>
<organism evidence="3 4">
    <name type="scientific">Pseudoalteromonas luteoviolacea (strain 2ta16)</name>
    <dbReference type="NCBI Taxonomy" id="1353533"/>
    <lineage>
        <taxon>Bacteria</taxon>
        <taxon>Pseudomonadati</taxon>
        <taxon>Pseudomonadota</taxon>
        <taxon>Gammaproteobacteria</taxon>
        <taxon>Alteromonadales</taxon>
        <taxon>Pseudoalteromonadaceae</taxon>
        <taxon>Pseudoalteromonas</taxon>
    </lineage>
</organism>
<feature type="signal peptide" evidence="2">
    <location>
        <begin position="1"/>
        <end position="19"/>
    </location>
</feature>
<evidence type="ECO:0000256" key="2">
    <source>
        <dbReference type="SAM" id="SignalP"/>
    </source>
</evidence>
<keyword evidence="1" id="KW-0472">Membrane</keyword>
<reference evidence="3 4" key="1">
    <citation type="submission" date="2013-07" db="EMBL/GenBank/DDBJ databases">
        <title>Draft genome sequence of Pseudoalteromonas luteoviolacea 2ta16.</title>
        <authorList>
            <person name="Allen E.E."/>
            <person name="Azam F."/>
            <person name="Podell S."/>
        </authorList>
    </citation>
    <scope>NUCLEOTIDE SEQUENCE [LARGE SCALE GENOMIC DNA]</scope>
    <source>
        <strain evidence="3 4">2ta16</strain>
    </source>
</reference>
<dbReference type="AlphaFoldDB" id="V4H251"/>
<accession>V4H251</accession>
<comment type="caution">
    <text evidence="3">The sequence shown here is derived from an EMBL/GenBank/DDBJ whole genome shotgun (WGS) entry which is preliminary data.</text>
</comment>
<keyword evidence="2" id="KW-0732">Signal</keyword>
<name>V4H251_PSEL2</name>
<feature type="transmembrane region" description="Helical" evidence="1">
    <location>
        <begin position="122"/>
        <end position="140"/>
    </location>
</feature>
<sequence length="144" mass="15825">MTKSAQVIVLLFSFLCMFSGINGLTNNTNTAYTVERVAEGTVLVLECPRKSSARLKLTNSEDVFSLPKSFKDSTGCRNEKVAQSFIGRLAKLYISRNGKVVGANISGKSYLTSSEARSDSRTSSVAILFMGVAMFALWMFKRRT</sequence>
<dbReference type="Proteomes" id="UP000017820">
    <property type="component" value="Unassembled WGS sequence"/>
</dbReference>
<proteinExistence type="predicted"/>
<evidence type="ECO:0000256" key="1">
    <source>
        <dbReference type="SAM" id="Phobius"/>
    </source>
</evidence>
<protein>
    <submittedName>
        <fullName evidence="3">Uncharacterized protein</fullName>
    </submittedName>
</protein>
<keyword evidence="1" id="KW-1133">Transmembrane helix</keyword>
<dbReference type="EMBL" id="AUSV01000113">
    <property type="protein sequence ID" value="ESP91521.1"/>
    <property type="molecule type" value="Genomic_DNA"/>
</dbReference>
<dbReference type="RefSeq" id="WP_023401123.1">
    <property type="nucleotide sequence ID" value="NZ_AUSV01000113.1"/>
</dbReference>